<comment type="caution">
    <text evidence="1">The sequence shown here is derived from an EMBL/GenBank/DDBJ whole genome shotgun (WGS) entry which is preliminary data.</text>
</comment>
<dbReference type="Proteomes" id="UP001153678">
    <property type="component" value="Unassembled WGS sequence"/>
</dbReference>
<feature type="non-terminal residue" evidence="1">
    <location>
        <position position="52"/>
    </location>
</feature>
<dbReference type="AlphaFoldDB" id="A0A9W4T9N8"/>
<gene>
    <name evidence="1" type="ORF">FWILDA_LOCUS18121</name>
</gene>
<keyword evidence="2" id="KW-1185">Reference proteome</keyword>
<reference evidence="1" key="1">
    <citation type="submission" date="2022-08" db="EMBL/GenBank/DDBJ databases">
        <authorList>
            <person name="Kallberg Y."/>
            <person name="Tangrot J."/>
            <person name="Rosling A."/>
        </authorList>
    </citation>
    <scope>NUCLEOTIDE SEQUENCE</scope>
    <source>
        <strain evidence="1">Wild A</strain>
    </source>
</reference>
<evidence type="ECO:0000313" key="1">
    <source>
        <dbReference type="EMBL" id="CAI2197524.1"/>
    </source>
</evidence>
<sequence>MALAAPTVALFKWTVNVARELIRLRRDNHNDFEGFIASPSQCRRKWYSLKYG</sequence>
<evidence type="ECO:0000313" key="2">
    <source>
        <dbReference type="Proteomes" id="UP001153678"/>
    </source>
</evidence>
<name>A0A9W4T9N8_9GLOM</name>
<proteinExistence type="predicted"/>
<protein>
    <submittedName>
        <fullName evidence="1">10538_t:CDS:1</fullName>
    </submittedName>
</protein>
<organism evidence="1 2">
    <name type="scientific">Funneliformis geosporum</name>
    <dbReference type="NCBI Taxonomy" id="1117311"/>
    <lineage>
        <taxon>Eukaryota</taxon>
        <taxon>Fungi</taxon>
        <taxon>Fungi incertae sedis</taxon>
        <taxon>Mucoromycota</taxon>
        <taxon>Glomeromycotina</taxon>
        <taxon>Glomeromycetes</taxon>
        <taxon>Glomerales</taxon>
        <taxon>Glomeraceae</taxon>
        <taxon>Funneliformis</taxon>
    </lineage>
</organism>
<accession>A0A9W4T9N8</accession>
<dbReference type="EMBL" id="CAMKVN010016470">
    <property type="protein sequence ID" value="CAI2197524.1"/>
    <property type="molecule type" value="Genomic_DNA"/>
</dbReference>